<sequence>MTRSRDRWAGAVAALAGLGLIVATRDLPGVGQHPVGPDLAPWLIGLAMMGAGALLVARPPAAPEDGGPDPSSPGLEGGTGPVLLMLAGALAWAVLLAPLGFLVVTPPLLAGLLWMCTGRPGRAVGLAVLVTGVLHVLVAGLLGVPLPWGLLAPLAPALMPALVGVPTGAPAWT</sequence>
<dbReference type="EMBL" id="JACIGK010000011">
    <property type="protein sequence ID" value="MBB4266165.1"/>
    <property type="molecule type" value="Genomic_DNA"/>
</dbReference>
<feature type="transmembrane region" description="Helical" evidence="1">
    <location>
        <begin position="151"/>
        <end position="172"/>
    </location>
</feature>
<feature type="transmembrane region" description="Helical" evidence="1">
    <location>
        <begin position="124"/>
        <end position="144"/>
    </location>
</feature>
<keyword evidence="1" id="KW-1133">Transmembrane helix</keyword>
<proteinExistence type="predicted"/>
<keyword evidence="1" id="KW-0472">Membrane</keyword>
<feature type="domain" description="DUF1468" evidence="2">
    <location>
        <begin position="9"/>
        <end position="147"/>
    </location>
</feature>
<evidence type="ECO:0000259" key="2">
    <source>
        <dbReference type="Pfam" id="PF07331"/>
    </source>
</evidence>
<dbReference type="RefSeq" id="WP_184044258.1">
    <property type="nucleotide sequence ID" value="NZ_JACIGK010000011.1"/>
</dbReference>
<evidence type="ECO:0000313" key="3">
    <source>
        <dbReference type="EMBL" id="MBB4266165.1"/>
    </source>
</evidence>
<gene>
    <name evidence="3" type="ORF">GGD89_001794</name>
</gene>
<dbReference type="InterPro" id="IPR009936">
    <property type="entry name" value="DUF1468"/>
</dbReference>
<feature type="transmembrane region" description="Helical" evidence="1">
    <location>
        <begin position="82"/>
        <end position="104"/>
    </location>
</feature>
<keyword evidence="1" id="KW-0812">Transmembrane</keyword>
<protein>
    <recommendedName>
        <fullName evidence="2">DUF1468 domain-containing protein</fullName>
    </recommendedName>
</protein>
<organism evidence="3 4">
    <name type="scientific">Roseospira visakhapatnamensis</name>
    <dbReference type="NCBI Taxonomy" id="390880"/>
    <lineage>
        <taxon>Bacteria</taxon>
        <taxon>Pseudomonadati</taxon>
        <taxon>Pseudomonadota</taxon>
        <taxon>Alphaproteobacteria</taxon>
        <taxon>Rhodospirillales</taxon>
        <taxon>Rhodospirillaceae</taxon>
        <taxon>Roseospira</taxon>
    </lineage>
</organism>
<dbReference type="AlphaFoldDB" id="A0A7W6W9I4"/>
<dbReference type="Pfam" id="PF07331">
    <property type="entry name" value="TctB"/>
    <property type="match status" value="1"/>
</dbReference>
<accession>A0A7W6W9I4</accession>
<evidence type="ECO:0000313" key="4">
    <source>
        <dbReference type="Proteomes" id="UP000554286"/>
    </source>
</evidence>
<reference evidence="3 4" key="1">
    <citation type="submission" date="2020-08" db="EMBL/GenBank/DDBJ databases">
        <title>Genome sequencing of Purple Non-Sulfur Bacteria from various extreme environments.</title>
        <authorList>
            <person name="Mayer M."/>
        </authorList>
    </citation>
    <scope>NUCLEOTIDE SEQUENCE [LARGE SCALE GENOMIC DNA]</scope>
    <source>
        <strain evidence="3 4">JA131</strain>
    </source>
</reference>
<name>A0A7W6W9I4_9PROT</name>
<evidence type="ECO:0000256" key="1">
    <source>
        <dbReference type="SAM" id="Phobius"/>
    </source>
</evidence>
<comment type="caution">
    <text evidence="3">The sequence shown here is derived from an EMBL/GenBank/DDBJ whole genome shotgun (WGS) entry which is preliminary data.</text>
</comment>
<dbReference type="Proteomes" id="UP000554286">
    <property type="component" value="Unassembled WGS sequence"/>
</dbReference>
<keyword evidence="4" id="KW-1185">Reference proteome</keyword>